<dbReference type="Proteomes" id="UP000280104">
    <property type="component" value="Chromosome II"/>
</dbReference>
<protein>
    <submittedName>
        <fullName evidence="2">Uncharacterized protein</fullName>
    </submittedName>
</protein>
<feature type="region of interest" description="Disordered" evidence="1">
    <location>
        <begin position="1"/>
        <end position="31"/>
    </location>
</feature>
<name>A0A7H4LH16_WHEAT</name>
<reference evidence="2 3" key="1">
    <citation type="submission" date="2018-05" db="EMBL/GenBank/DDBJ databases">
        <authorList>
            <person name="Thind KAUR A."/>
        </authorList>
    </citation>
    <scope>NUCLEOTIDE SEQUENCE [LARGE SCALE GENOMIC DNA]</scope>
</reference>
<sequence>MDWPGTGPEGPGRATRPHAGSGSSSSRSDLHRRWSASRYMNGGWSGSVLAQKLVGAPLPLVKCDHCPKKVVRRVSTTPEHPGWVFIKCLNDGHGCKFWYIGKKSTSIY</sequence>
<proteinExistence type="predicted"/>
<dbReference type="AlphaFoldDB" id="A0A7H4LH16"/>
<accession>A0A7H4LH16</accession>
<gene>
    <name evidence="2" type="ORF">CAMPLR22A2D_LOCUS2514</name>
</gene>
<evidence type="ECO:0000256" key="1">
    <source>
        <dbReference type="SAM" id="MobiDB-lite"/>
    </source>
</evidence>
<evidence type="ECO:0000313" key="3">
    <source>
        <dbReference type="Proteomes" id="UP000280104"/>
    </source>
</evidence>
<dbReference type="EMBL" id="LS480641">
    <property type="protein sequence ID" value="SPT17904.1"/>
    <property type="molecule type" value="Genomic_DNA"/>
</dbReference>
<evidence type="ECO:0000313" key="2">
    <source>
        <dbReference type="EMBL" id="SPT17904.1"/>
    </source>
</evidence>
<organism evidence="2 3">
    <name type="scientific">Triticum aestivum</name>
    <name type="common">Wheat</name>
    <dbReference type="NCBI Taxonomy" id="4565"/>
    <lineage>
        <taxon>Eukaryota</taxon>
        <taxon>Viridiplantae</taxon>
        <taxon>Streptophyta</taxon>
        <taxon>Embryophyta</taxon>
        <taxon>Tracheophyta</taxon>
        <taxon>Spermatophyta</taxon>
        <taxon>Magnoliopsida</taxon>
        <taxon>Liliopsida</taxon>
        <taxon>Poales</taxon>
        <taxon>Poaceae</taxon>
        <taxon>BOP clade</taxon>
        <taxon>Pooideae</taxon>
        <taxon>Triticodae</taxon>
        <taxon>Triticeae</taxon>
        <taxon>Triticinae</taxon>
        <taxon>Triticum</taxon>
    </lineage>
</organism>